<gene>
    <name evidence="1" type="ORF">SJ059_33560</name>
</gene>
<dbReference type="AlphaFoldDB" id="A0AAW9EI53"/>
<comment type="caution">
    <text evidence="1">The sequence shown here is derived from an EMBL/GenBank/DDBJ whole genome shotgun (WGS) entry which is preliminary data.</text>
</comment>
<dbReference type="EMBL" id="JAWZZT010001971">
    <property type="protein sequence ID" value="MDX7019354.1"/>
    <property type="molecule type" value="Genomic_DNA"/>
</dbReference>
<feature type="non-terminal residue" evidence="1">
    <location>
        <position position="79"/>
    </location>
</feature>
<accession>A0AAW9EI53</accession>
<name>A0AAW9EI53_KLEAE</name>
<evidence type="ECO:0000313" key="1">
    <source>
        <dbReference type="EMBL" id="MDX7019354.1"/>
    </source>
</evidence>
<organism evidence="1 2">
    <name type="scientific">Klebsiella aerogenes</name>
    <name type="common">Enterobacter aerogenes</name>
    <dbReference type="NCBI Taxonomy" id="548"/>
    <lineage>
        <taxon>Bacteria</taxon>
        <taxon>Pseudomonadati</taxon>
        <taxon>Pseudomonadota</taxon>
        <taxon>Gammaproteobacteria</taxon>
        <taxon>Enterobacterales</taxon>
        <taxon>Enterobacteriaceae</taxon>
        <taxon>Klebsiella/Raoultella group</taxon>
        <taxon>Klebsiella</taxon>
    </lineage>
</organism>
<protein>
    <submittedName>
        <fullName evidence="1">Conjugal transfer protein TraN</fullName>
    </submittedName>
</protein>
<sequence>SAVLEYAKWDDYMQVWLGDQKVWSGPNNNFPPETAGRCELSTSWERNPNTDLTAKLKAVEPGLEVPVKIRVSVTGSGEG</sequence>
<evidence type="ECO:0000313" key="2">
    <source>
        <dbReference type="Proteomes" id="UP001279012"/>
    </source>
</evidence>
<reference evidence="1" key="1">
    <citation type="submission" date="2023-11" db="EMBL/GenBank/DDBJ databases">
        <title>Detection of rare carbapenemases in Enterobacterales - comparison of two colorimetric and two CIM-based carbapenemase assays.</title>
        <authorList>
            <person name="Schaffarczyk L."/>
            <person name="Noster J."/>
            <person name="Stelzer Y."/>
            <person name="Sattler J."/>
            <person name="Gatermann S."/>
            <person name="Hamprecht A."/>
        </authorList>
    </citation>
    <scope>NUCLEOTIDE SEQUENCE</scope>
    <source>
        <strain evidence="1">CIM-Cont-037</strain>
    </source>
</reference>
<feature type="non-terminal residue" evidence="1">
    <location>
        <position position="1"/>
    </location>
</feature>
<dbReference type="Proteomes" id="UP001279012">
    <property type="component" value="Unassembled WGS sequence"/>
</dbReference>
<proteinExistence type="predicted"/>